<protein>
    <submittedName>
        <fullName evidence="2">Uncharacterized protein</fullName>
    </submittedName>
</protein>
<dbReference type="EMBL" id="JACCJC010000049">
    <property type="protein sequence ID" value="KAF6232330.1"/>
    <property type="molecule type" value="Genomic_DNA"/>
</dbReference>
<evidence type="ECO:0000313" key="3">
    <source>
        <dbReference type="Proteomes" id="UP000578531"/>
    </source>
</evidence>
<comment type="caution">
    <text evidence="2">The sequence shown here is derived from an EMBL/GenBank/DDBJ whole genome shotgun (WGS) entry which is preliminary data.</text>
</comment>
<keyword evidence="3" id="KW-1185">Reference proteome</keyword>
<dbReference type="AlphaFoldDB" id="A0A8H6FPL1"/>
<sequence>MDLKTIPNAEDGVAMTPPLLNDSVMPYMTPSNFLAWMRWKLETPAWVLQAFEELVRDRAQQDLPANLQYYQNMMERFRNHSDWVSMRPALENKTVLRQAVVPHSTPGDDPAYYEYDKKTFLLPMVDQKQFNPWGLDPQRFIEAMLLANPGRIKELSTSQIIQAAGKFAKLRFPGANLGLDQQFIKQVRDKVGVGIVFAAYKVQFGTSDGLAALLKHENERRAIIAEDRASTRTLTRNPAALTNELQRHWSGMFGKARKSEKEIYQGVIKREKEIFHGKPRQDPYQPGVISTDRSHDILRAHPLSEPHRARLASSGMALIVSLASLEEQAVSVTATHFHIHETEPEHKHIWVKLELLAAFHPAVVIPFDNVTIKERALAQLQHSSRFDFLEEKGLQLDAYTLREGIAKEPTFMLGSGPLRTLALLDESLRAFFWYKGYISNRDLITKHVRGITERKVVIRNNRGFDWVQKCTVTKAGNGDQNIPAESVEKCSICLGSRSRLPLVRENVEPNDRDIPRQVPKFPDYLRSVSASKMPARRGVVPNDRNAPKYAPVNQDKVRPVAPLPAPLASDLVRNDAKAPTHIPKTQLPANAAGIFQPIVLANTVANDDRGPISDTHTHRHARSKDAFQTPARASNAPTGVKAPSRKRIFSPDAPELYQRRPRLQAP</sequence>
<accession>A0A8H6FPL1</accession>
<organism evidence="2 3">
    <name type="scientific">Letharia columbiana</name>
    <dbReference type="NCBI Taxonomy" id="112416"/>
    <lineage>
        <taxon>Eukaryota</taxon>
        <taxon>Fungi</taxon>
        <taxon>Dikarya</taxon>
        <taxon>Ascomycota</taxon>
        <taxon>Pezizomycotina</taxon>
        <taxon>Lecanoromycetes</taxon>
        <taxon>OSLEUM clade</taxon>
        <taxon>Lecanoromycetidae</taxon>
        <taxon>Lecanorales</taxon>
        <taxon>Lecanorineae</taxon>
        <taxon>Parmeliaceae</taxon>
        <taxon>Letharia</taxon>
    </lineage>
</organism>
<gene>
    <name evidence="2" type="ORF">HO173_009435</name>
</gene>
<evidence type="ECO:0000256" key="1">
    <source>
        <dbReference type="SAM" id="MobiDB-lite"/>
    </source>
</evidence>
<dbReference type="GeneID" id="59291086"/>
<dbReference type="Proteomes" id="UP000578531">
    <property type="component" value="Unassembled WGS sequence"/>
</dbReference>
<dbReference type="RefSeq" id="XP_037161759.1">
    <property type="nucleotide sequence ID" value="XM_037311325.1"/>
</dbReference>
<name>A0A8H6FPL1_9LECA</name>
<proteinExistence type="predicted"/>
<reference evidence="2 3" key="1">
    <citation type="journal article" date="2020" name="Genomics">
        <title>Complete, high-quality genomes from long-read metagenomic sequencing of two wolf lichen thalli reveals enigmatic genome architecture.</title>
        <authorList>
            <person name="McKenzie S.K."/>
            <person name="Walston R.F."/>
            <person name="Allen J.L."/>
        </authorList>
    </citation>
    <scope>NUCLEOTIDE SEQUENCE [LARGE SCALE GENOMIC DNA]</scope>
    <source>
        <strain evidence="2">WasteWater2</strain>
    </source>
</reference>
<evidence type="ECO:0000313" key="2">
    <source>
        <dbReference type="EMBL" id="KAF6232330.1"/>
    </source>
</evidence>
<feature type="region of interest" description="Disordered" evidence="1">
    <location>
        <begin position="606"/>
        <end position="666"/>
    </location>
</feature>
<dbReference type="OrthoDB" id="10366024at2759"/>